<reference evidence="2 3" key="1">
    <citation type="journal article" date="2019" name="Emerg. Microbes Infect.">
        <title>Comprehensive subspecies identification of 175 nontuberculous mycobacteria species based on 7547 genomic profiles.</title>
        <authorList>
            <person name="Matsumoto Y."/>
            <person name="Kinjo T."/>
            <person name="Motooka D."/>
            <person name="Nabeya D."/>
            <person name="Jung N."/>
            <person name="Uechi K."/>
            <person name="Horii T."/>
            <person name="Iida T."/>
            <person name="Fujita J."/>
            <person name="Nakamura S."/>
        </authorList>
    </citation>
    <scope>NUCLEOTIDE SEQUENCE [LARGE SCALE GENOMIC DNA]</scope>
    <source>
        <strain evidence="2 3">JCM 30395</strain>
    </source>
</reference>
<dbReference type="SUPFAM" id="SSF53067">
    <property type="entry name" value="Actin-like ATPase domain"/>
    <property type="match status" value="1"/>
</dbReference>
<dbReference type="Pfam" id="PF00480">
    <property type="entry name" value="ROK"/>
    <property type="match status" value="1"/>
</dbReference>
<name>A0A7I7SVA4_9MYCO</name>
<dbReference type="InterPro" id="IPR043129">
    <property type="entry name" value="ATPase_NBD"/>
</dbReference>
<dbReference type="NCBIfam" id="NF045942">
    <property type="entry name" value="PolPhglucPhase"/>
    <property type="match status" value="1"/>
</dbReference>
<dbReference type="AlphaFoldDB" id="A0A7I7SVA4"/>
<evidence type="ECO:0000256" key="1">
    <source>
        <dbReference type="ARBA" id="ARBA00006479"/>
    </source>
</evidence>
<dbReference type="Gene3D" id="3.30.420.40">
    <property type="match status" value="2"/>
</dbReference>
<accession>A0A7I7SVA4</accession>
<protein>
    <recommendedName>
        <fullName evidence="4">Polyphosphate glucokinase</fullName>
    </recommendedName>
</protein>
<organism evidence="2 3">
    <name type="scientific">Mycolicibacterium sarraceniae</name>
    <dbReference type="NCBI Taxonomy" id="1534348"/>
    <lineage>
        <taxon>Bacteria</taxon>
        <taxon>Bacillati</taxon>
        <taxon>Actinomycetota</taxon>
        <taxon>Actinomycetes</taxon>
        <taxon>Mycobacteriales</taxon>
        <taxon>Mycobacteriaceae</taxon>
        <taxon>Mycolicibacterium</taxon>
    </lineage>
</organism>
<sequence>MGRRRDHVLSVAEKLRPAPADEGAGFGGQLLGHHPQLLRPAVGHRTIAAQTGAQPLVWAIARTPRLAEEQPMPKTESPTPGQNCGFGVDVGGSGVKGGVVDLDTGQLIGERFKVPTPQPSTPEAVAATIAEVVRHFDWTGPLGVTYPGVVVNGVVQTAANVDKGWIGTNAAEVISGALGGQRVTVLNDADAAGLAEQRHGAGRNKDGVIVLLTFGTGIGSAVIHNGQLLPNTEFGHLEVGGKEAEHRAASSAKERKDWSYERWTEEVTKVLVSIENAIWPDLFIAGGGISRKADKWIPLLKNRTPVVAAELLNEAGIVGAAMAAHADATR</sequence>
<dbReference type="CDD" id="cd24058">
    <property type="entry name" value="ASKHA_NBD_ROK_PPGK"/>
    <property type="match status" value="1"/>
</dbReference>
<evidence type="ECO:0008006" key="4">
    <source>
        <dbReference type="Google" id="ProtNLM"/>
    </source>
</evidence>
<proteinExistence type="inferred from homology"/>
<dbReference type="Proteomes" id="UP000466445">
    <property type="component" value="Chromosome"/>
</dbReference>
<evidence type="ECO:0000313" key="3">
    <source>
        <dbReference type="Proteomes" id="UP000466445"/>
    </source>
</evidence>
<comment type="similarity">
    <text evidence="1">Belongs to the ROK (NagC/XylR) family.</text>
</comment>
<keyword evidence="3" id="KW-1185">Reference proteome</keyword>
<dbReference type="EMBL" id="AP022595">
    <property type="protein sequence ID" value="BBY60231.1"/>
    <property type="molecule type" value="Genomic_DNA"/>
</dbReference>
<dbReference type="KEGG" id="msar:MSAR_33670"/>
<evidence type="ECO:0000313" key="2">
    <source>
        <dbReference type="EMBL" id="BBY60231.1"/>
    </source>
</evidence>
<dbReference type="PANTHER" id="PTHR18964">
    <property type="entry name" value="ROK (REPRESSOR, ORF, KINASE) FAMILY"/>
    <property type="match status" value="1"/>
</dbReference>
<gene>
    <name evidence="2" type="ORF">MSAR_33670</name>
</gene>
<dbReference type="InterPro" id="IPR000600">
    <property type="entry name" value="ROK"/>
</dbReference>
<dbReference type="PANTHER" id="PTHR18964:SF146">
    <property type="entry name" value="POLYPHOSPHATE GLUCOKINASE"/>
    <property type="match status" value="1"/>
</dbReference>